<accession>A0A0C9WWM2</accession>
<organism evidence="2 3">
    <name type="scientific">Laccaria amethystina LaAM-08-1</name>
    <dbReference type="NCBI Taxonomy" id="1095629"/>
    <lineage>
        <taxon>Eukaryota</taxon>
        <taxon>Fungi</taxon>
        <taxon>Dikarya</taxon>
        <taxon>Basidiomycota</taxon>
        <taxon>Agaricomycotina</taxon>
        <taxon>Agaricomycetes</taxon>
        <taxon>Agaricomycetidae</taxon>
        <taxon>Agaricales</taxon>
        <taxon>Agaricineae</taxon>
        <taxon>Hydnangiaceae</taxon>
        <taxon>Laccaria</taxon>
    </lineage>
</organism>
<dbReference type="AlphaFoldDB" id="A0A0C9WWM2"/>
<dbReference type="EMBL" id="KN838573">
    <property type="protein sequence ID" value="KIK04055.1"/>
    <property type="molecule type" value="Genomic_DNA"/>
</dbReference>
<dbReference type="OrthoDB" id="3359487at2759"/>
<feature type="domain" description="hAT-like transposase RNase-H fold" evidence="1">
    <location>
        <begin position="55"/>
        <end position="131"/>
    </location>
</feature>
<name>A0A0C9WWM2_9AGAR</name>
<gene>
    <name evidence="2" type="ORF">K443DRAFT_93909</name>
</gene>
<dbReference type="InterPro" id="IPR012337">
    <property type="entry name" value="RNaseH-like_sf"/>
</dbReference>
<reference evidence="2 3" key="1">
    <citation type="submission" date="2014-04" db="EMBL/GenBank/DDBJ databases">
        <authorList>
            <consortium name="DOE Joint Genome Institute"/>
            <person name="Kuo A."/>
            <person name="Kohler A."/>
            <person name="Nagy L.G."/>
            <person name="Floudas D."/>
            <person name="Copeland A."/>
            <person name="Barry K.W."/>
            <person name="Cichocki N."/>
            <person name="Veneault-Fourrey C."/>
            <person name="LaButti K."/>
            <person name="Lindquist E.A."/>
            <person name="Lipzen A."/>
            <person name="Lundell T."/>
            <person name="Morin E."/>
            <person name="Murat C."/>
            <person name="Sun H."/>
            <person name="Tunlid A."/>
            <person name="Henrissat B."/>
            <person name="Grigoriev I.V."/>
            <person name="Hibbett D.S."/>
            <person name="Martin F."/>
            <person name="Nordberg H.P."/>
            <person name="Cantor M.N."/>
            <person name="Hua S.X."/>
        </authorList>
    </citation>
    <scope>NUCLEOTIDE SEQUENCE [LARGE SCALE GENOMIC DNA]</scope>
    <source>
        <strain evidence="2 3">LaAM-08-1</strain>
    </source>
</reference>
<dbReference type="Proteomes" id="UP000054477">
    <property type="component" value="Unassembled WGS sequence"/>
</dbReference>
<dbReference type="HOGENOM" id="CLU_099691_0_0_1"/>
<reference evidence="3" key="2">
    <citation type="submission" date="2015-01" db="EMBL/GenBank/DDBJ databases">
        <title>Evolutionary Origins and Diversification of the Mycorrhizal Mutualists.</title>
        <authorList>
            <consortium name="DOE Joint Genome Institute"/>
            <consortium name="Mycorrhizal Genomics Consortium"/>
            <person name="Kohler A."/>
            <person name="Kuo A."/>
            <person name="Nagy L.G."/>
            <person name="Floudas D."/>
            <person name="Copeland A."/>
            <person name="Barry K.W."/>
            <person name="Cichocki N."/>
            <person name="Veneault-Fourrey C."/>
            <person name="LaButti K."/>
            <person name="Lindquist E.A."/>
            <person name="Lipzen A."/>
            <person name="Lundell T."/>
            <person name="Morin E."/>
            <person name="Murat C."/>
            <person name="Riley R."/>
            <person name="Ohm R."/>
            <person name="Sun H."/>
            <person name="Tunlid A."/>
            <person name="Henrissat B."/>
            <person name="Grigoriev I.V."/>
            <person name="Hibbett D.S."/>
            <person name="Martin F."/>
        </authorList>
    </citation>
    <scope>NUCLEOTIDE SEQUENCE [LARGE SCALE GENOMIC DNA]</scope>
    <source>
        <strain evidence="3">LaAM-08-1</strain>
    </source>
</reference>
<keyword evidence="3" id="KW-1185">Reference proteome</keyword>
<protein>
    <recommendedName>
        <fullName evidence="1">hAT-like transposase RNase-H fold domain-containing protein</fullName>
    </recommendedName>
</protein>
<dbReference type="GO" id="GO:0003677">
    <property type="term" value="F:DNA binding"/>
    <property type="evidence" value="ECO:0007669"/>
    <property type="project" value="InterPro"/>
</dbReference>
<dbReference type="SUPFAM" id="SSF53098">
    <property type="entry name" value="Ribonuclease H-like"/>
    <property type="match status" value="1"/>
</dbReference>
<proteinExistence type="predicted"/>
<evidence type="ECO:0000313" key="3">
    <source>
        <dbReference type="Proteomes" id="UP000054477"/>
    </source>
</evidence>
<dbReference type="Pfam" id="PF14372">
    <property type="entry name" value="hAT-like_RNase-H"/>
    <property type="match status" value="1"/>
</dbReference>
<sequence length="150" mass="17384">MLEFAVQYQTAIDSITGDQDMKMHELELDSGEWKLAKQLHNTLKVFKHAKLYFSCKTPSISTVIPVMNHIDEHLATTAENSHYSVALHSALAIGKQTLNKYYNKTNYSEVYQITMILHPRHKLKYFESTGWQEDWIVTAQSIVCNEFDRT</sequence>
<dbReference type="InterPro" id="IPR025525">
    <property type="entry name" value="hAT-like_transposase_RNase-H"/>
</dbReference>
<evidence type="ECO:0000313" key="2">
    <source>
        <dbReference type="EMBL" id="KIK04055.1"/>
    </source>
</evidence>
<evidence type="ECO:0000259" key="1">
    <source>
        <dbReference type="Pfam" id="PF14372"/>
    </source>
</evidence>